<sequence>MLKTKKVSLIAGVAVFALFILFGLFGCTLLLQEDYKEGDWYIKLNINQPASAKAITVTEYDVTGLAIEVYDPADQLIDTIAWGAEEGLMSYLIPVSQEGLHKIEVTHIGEKDGEVVEAEESATFNIQAMVITVIDITPGSIGVINVEPGGEGVPDYVGTWLYIEEPVEYEGFWYYSGGPEENWNLEMSRWL</sequence>
<accession>A0A0F9HCZ3</accession>
<dbReference type="PROSITE" id="PS51257">
    <property type="entry name" value="PROKAR_LIPOPROTEIN"/>
    <property type="match status" value="1"/>
</dbReference>
<feature type="transmembrane region" description="Helical" evidence="1">
    <location>
        <begin position="7"/>
        <end position="31"/>
    </location>
</feature>
<name>A0A0F9HCZ3_9ZZZZ</name>
<gene>
    <name evidence="2" type="ORF">LCGC14_1718190</name>
</gene>
<comment type="caution">
    <text evidence="2">The sequence shown here is derived from an EMBL/GenBank/DDBJ whole genome shotgun (WGS) entry which is preliminary data.</text>
</comment>
<keyword evidence="1" id="KW-0472">Membrane</keyword>
<organism evidence="2">
    <name type="scientific">marine sediment metagenome</name>
    <dbReference type="NCBI Taxonomy" id="412755"/>
    <lineage>
        <taxon>unclassified sequences</taxon>
        <taxon>metagenomes</taxon>
        <taxon>ecological metagenomes</taxon>
    </lineage>
</organism>
<dbReference type="EMBL" id="LAZR01015420">
    <property type="protein sequence ID" value="KKM13246.1"/>
    <property type="molecule type" value="Genomic_DNA"/>
</dbReference>
<keyword evidence="1" id="KW-1133">Transmembrane helix</keyword>
<reference evidence="2" key="1">
    <citation type="journal article" date="2015" name="Nature">
        <title>Complex archaea that bridge the gap between prokaryotes and eukaryotes.</title>
        <authorList>
            <person name="Spang A."/>
            <person name="Saw J.H."/>
            <person name="Jorgensen S.L."/>
            <person name="Zaremba-Niedzwiedzka K."/>
            <person name="Martijn J."/>
            <person name="Lind A.E."/>
            <person name="van Eijk R."/>
            <person name="Schleper C."/>
            <person name="Guy L."/>
            <person name="Ettema T.J."/>
        </authorList>
    </citation>
    <scope>NUCLEOTIDE SEQUENCE</scope>
</reference>
<protein>
    <submittedName>
        <fullName evidence="2">Uncharacterized protein</fullName>
    </submittedName>
</protein>
<dbReference type="AlphaFoldDB" id="A0A0F9HCZ3"/>
<evidence type="ECO:0000256" key="1">
    <source>
        <dbReference type="SAM" id="Phobius"/>
    </source>
</evidence>
<keyword evidence="1" id="KW-0812">Transmembrane</keyword>
<proteinExistence type="predicted"/>
<evidence type="ECO:0000313" key="2">
    <source>
        <dbReference type="EMBL" id="KKM13246.1"/>
    </source>
</evidence>